<gene>
    <name evidence="1" type="ORF">RPERSI_LOCUS6128</name>
</gene>
<evidence type="ECO:0000313" key="2">
    <source>
        <dbReference type="Proteomes" id="UP000789920"/>
    </source>
</evidence>
<proteinExistence type="predicted"/>
<organism evidence="1 2">
    <name type="scientific">Racocetra persica</name>
    <dbReference type="NCBI Taxonomy" id="160502"/>
    <lineage>
        <taxon>Eukaryota</taxon>
        <taxon>Fungi</taxon>
        <taxon>Fungi incertae sedis</taxon>
        <taxon>Mucoromycota</taxon>
        <taxon>Glomeromycotina</taxon>
        <taxon>Glomeromycetes</taxon>
        <taxon>Diversisporales</taxon>
        <taxon>Gigasporaceae</taxon>
        <taxon>Racocetra</taxon>
    </lineage>
</organism>
<protein>
    <submittedName>
        <fullName evidence="1">23462_t:CDS:1</fullName>
    </submittedName>
</protein>
<sequence>MSKLYKTPCNTNNIHLDNEKHTNEETDYEKINARKIPNNVENDYVIPNKKLFGRAFNDEVLNNNIFKDEIPDDKAFDSEAFDETLEDFFYDKMLSDDEMIINFADNVLSEESDRIINLVLNIEEMLSISGEFSPYFKNPTEKLRDIAYSYKHPSEFAALEIPEGRFISKSEIYLLMKKTTKESFCAWPFVTEIKQLEKEIVMNVLGNRSLIIASLGAVTADLPQRNDLIGVKKHGAIRRCCTCNIVKNS</sequence>
<comment type="caution">
    <text evidence="1">The sequence shown here is derived from an EMBL/GenBank/DDBJ whole genome shotgun (WGS) entry which is preliminary data.</text>
</comment>
<dbReference type="EMBL" id="CAJVQC010009588">
    <property type="protein sequence ID" value="CAG8606521.1"/>
    <property type="molecule type" value="Genomic_DNA"/>
</dbReference>
<dbReference type="Proteomes" id="UP000789920">
    <property type="component" value="Unassembled WGS sequence"/>
</dbReference>
<name>A0ACA9MPW0_9GLOM</name>
<keyword evidence="2" id="KW-1185">Reference proteome</keyword>
<accession>A0ACA9MPW0</accession>
<evidence type="ECO:0000313" key="1">
    <source>
        <dbReference type="EMBL" id="CAG8606521.1"/>
    </source>
</evidence>
<reference evidence="1" key="1">
    <citation type="submission" date="2021-06" db="EMBL/GenBank/DDBJ databases">
        <authorList>
            <person name="Kallberg Y."/>
            <person name="Tangrot J."/>
            <person name="Rosling A."/>
        </authorList>
    </citation>
    <scope>NUCLEOTIDE SEQUENCE</scope>
    <source>
        <strain evidence="1">MA461A</strain>
    </source>
</reference>